<feature type="compositionally biased region" description="Low complexity" evidence="1">
    <location>
        <begin position="588"/>
        <end position="597"/>
    </location>
</feature>
<feature type="region of interest" description="Disordered" evidence="1">
    <location>
        <begin position="188"/>
        <end position="233"/>
    </location>
</feature>
<reference evidence="2" key="1">
    <citation type="journal article" date="2020" name="Nat. Commun.">
        <title>Large-scale genome sequencing of mycorrhizal fungi provides insights into the early evolution of symbiotic traits.</title>
        <authorList>
            <person name="Miyauchi S."/>
            <person name="Kiss E."/>
            <person name="Kuo A."/>
            <person name="Drula E."/>
            <person name="Kohler A."/>
            <person name="Sanchez-Garcia M."/>
            <person name="Morin E."/>
            <person name="Andreopoulos B."/>
            <person name="Barry K.W."/>
            <person name="Bonito G."/>
            <person name="Buee M."/>
            <person name="Carver A."/>
            <person name="Chen C."/>
            <person name="Cichocki N."/>
            <person name="Clum A."/>
            <person name="Culley D."/>
            <person name="Crous P.W."/>
            <person name="Fauchery L."/>
            <person name="Girlanda M."/>
            <person name="Hayes R.D."/>
            <person name="Keri Z."/>
            <person name="LaButti K."/>
            <person name="Lipzen A."/>
            <person name="Lombard V."/>
            <person name="Magnuson J."/>
            <person name="Maillard F."/>
            <person name="Murat C."/>
            <person name="Nolan M."/>
            <person name="Ohm R.A."/>
            <person name="Pangilinan J."/>
            <person name="Pereira M.F."/>
            <person name="Perotto S."/>
            <person name="Peter M."/>
            <person name="Pfister S."/>
            <person name="Riley R."/>
            <person name="Sitrit Y."/>
            <person name="Stielow J.B."/>
            <person name="Szollosi G."/>
            <person name="Zifcakova L."/>
            <person name="Stursova M."/>
            <person name="Spatafora J.W."/>
            <person name="Tedersoo L."/>
            <person name="Vaario L.M."/>
            <person name="Yamada A."/>
            <person name="Yan M."/>
            <person name="Wang P."/>
            <person name="Xu J."/>
            <person name="Bruns T."/>
            <person name="Baldrian P."/>
            <person name="Vilgalys R."/>
            <person name="Dunand C."/>
            <person name="Henrissat B."/>
            <person name="Grigoriev I.V."/>
            <person name="Hibbett D."/>
            <person name="Nagy L.G."/>
            <person name="Martin F.M."/>
        </authorList>
    </citation>
    <scope>NUCLEOTIDE SEQUENCE</scope>
    <source>
        <strain evidence="2">UH-Tt-Lm1</strain>
    </source>
</reference>
<feature type="region of interest" description="Disordered" evidence="1">
    <location>
        <begin position="765"/>
        <end position="922"/>
    </location>
</feature>
<gene>
    <name evidence="2" type="ORF">BJ322DRAFT_811898</name>
</gene>
<evidence type="ECO:0000313" key="2">
    <source>
        <dbReference type="EMBL" id="KAF9785147.1"/>
    </source>
</evidence>
<feature type="compositionally biased region" description="Low complexity" evidence="1">
    <location>
        <begin position="106"/>
        <end position="120"/>
    </location>
</feature>
<feature type="compositionally biased region" description="Polar residues" evidence="1">
    <location>
        <begin position="605"/>
        <end position="617"/>
    </location>
</feature>
<protein>
    <submittedName>
        <fullName evidence="2">Uncharacterized protein</fullName>
    </submittedName>
</protein>
<sequence length="963" mass="103732">MVFFYQKAHKIKRSHSTEHTKPHPKASITSMPSLPTRTRSSSRPTPLQDPRPSTSPVPDHKPPTSKLNAAPSTPKHSLRRVPVPSLSALDLDKLPYDRTRASPVLIPSSRSTSISGKSSIADIGGATSSRTKADQIKSSDNARVPTPPHPSPRQWETSSGSSQNQGAAYDPEKTVCAIPDLSILVSTSKQVATPMSSPRSGSQKPQRAVLRRKSSAKLQPVNQGLINKKSKPDFGISLITSTPQRAVASAHQPSHSVPKQVPLDAAHGVRRSTSDERKPRGPGNMSPSPRALTPAGAVVAAYKEQEKRKDLKDFVRANTDRDSCDENGGVYYTVFGSTEKVVAIGAPEEGGRSTHDLSNCIPNKPKAVSRKPSLGGFGKLTRKASTKAKKNGTNGFMSESECGHERIPREEVRRSSFQGRRSTSAPGKHRSKKSLGIAIEGSDVGLIWDSPRSGSTPSKSGGGSMDEPSPSAGGKIWKLMKRISTGGLRDKYQAQDTAPPVPALPEGLLPTPPRLKPKSKARSAPHSPEDSMPPTSRYIRGRSSFGDAMFADRNRGAQVSSGPLPSPRQPIPIPSNRKNPSHRRRSTNTRSSSPMSPDIHFSKYWQKSRSSSVSTTEEIPPVPERVLTSERILSPLELSKLEREQAAAEFSSPSPTVDSHSPTLSSSNHHGNTVIVIRKPSLQAVHVQASGEDSETDGMSTSEFAALPTPPRHHYKPNPHAVYQQSNGSGSNVGSVSTSPTIPMFSTQDAVNQFNYGKGSGVIMSRSSSTSQSPVMSSDEFGIVANVQPPPRPRRSDKRKPVVADLHAATRASSDRERCGRDGHHKQGVLPSTSASLPKEGTFGLSAGRPHDRDGRSYGTFGSSQSKGFVESAETSRNSGSSWEGLKLPSSVHSRSPLRFREMEGEEGEKDRKALTEKEKADRWDDLLEKSDRAGGTIHLGNSKLASDSLRFSDYSTLTTLAL</sequence>
<feature type="compositionally biased region" description="Basic residues" evidence="1">
    <location>
        <begin position="380"/>
        <end position="390"/>
    </location>
</feature>
<keyword evidence="3" id="KW-1185">Reference proteome</keyword>
<feature type="compositionally biased region" description="Low complexity" evidence="1">
    <location>
        <begin position="32"/>
        <end position="46"/>
    </location>
</feature>
<dbReference type="AlphaFoldDB" id="A0A9P6HEA7"/>
<dbReference type="Proteomes" id="UP000736335">
    <property type="component" value="Unassembled WGS sequence"/>
</dbReference>
<feature type="compositionally biased region" description="Polar residues" evidence="1">
    <location>
        <begin position="415"/>
        <end position="425"/>
    </location>
</feature>
<evidence type="ECO:0000256" key="1">
    <source>
        <dbReference type="SAM" id="MobiDB-lite"/>
    </source>
</evidence>
<feature type="region of interest" description="Disordered" evidence="1">
    <location>
        <begin position="245"/>
        <end position="292"/>
    </location>
</feature>
<feature type="region of interest" description="Disordered" evidence="1">
    <location>
        <begin position="371"/>
        <end position="626"/>
    </location>
</feature>
<feature type="compositionally biased region" description="Basic and acidic residues" evidence="1">
    <location>
        <begin position="401"/>
        <end position="414"/>
    </location>
</feature>
<feature type="compositionally biased region" description="Basic and acidic residues" evidence="1">
    <location>
        <begin position="90"/>
        <end position="100"/>
    </location>
</feature>
<reference evidence="2" key="2">
    <citation type="submission" date="2020-11" db="EMBL/GenBank/DDBJ databases">
        <authorList>
            <consortium name="DOE Joint Genome Institute"/>
            <person name="Kuo A."/>
            <person name="Miyauchi S."/>
            <person name="Kiss E."/>
            <person name="Drula E."/>
            <person name="Kohler A."/>
            <person name="Sanchez-Garcia M."/>
            <person name="Andreopoulos B."/>
            <person name="Barry K.W."/>
            <person name="Bonito G."/>
            <person name="Buee M."/>
            <person name="Carver A."/>
            <person name="Chen C."/>
            <person name="Cichocki N."/>
            <person name="Clum A."/>
            <person name="Culley D."/>
            <person name="Crous P.W."/>
            <person name="Fauchery L."/>
            <person name="Girlanda M."/>
            <person name="Hayes R."/>
            <person name="Keri Z."/>
            <person name="Labutti K."/>
            <person name="Lipzen A."/>
            <person name="Lombard V."/>
            <person name="Magnuson J."/>
            <person name="Maillard F."/>
            <person name="Morin E."/>
            <person name="Murat C."/>
            <person name="Nolan M."/>
            <person name="Ohm R."/>
            <person name="Pangilinan J."/>
            <person name="Pereira M."/>
            <person name="Perotto S."/>
            <person name="Peter M."/>
            <person name="Riley R."/>
            <person name="Sitrit Y."/>
            <person name="Stielow B."/>
            <person name="Szollosi G."/>
            <person name="Zifcakova L."/>
            <person name="Stursova M."/>
            <person name="Spatafora J.W."/>
            <person name="Tedersoo L."/>
            <person name="Vaario L.-M."/>
            <person name="Yamada A."/>
            <person name="Yan M."/>
            <person name="Wang P."/>
            <person name="Xu J."/>
            <person name="Bruns T."/>
            <person name="Baldrian P."/>
            <person name="Vilgalys R."/>
            <person name="Henrissat B."/>
            <person name="Grigoriev I.V."/>
            <person name="Hibbett D."/>
            <person name="Nagy L.G."/>
            <person name="Martin F.M."/>
        </authorList>
    </citation>
    <scope>NUCLEOTIDE SEQUENCE</scope>
    <source>
        <strain evidence="2">UH-Tt-Lm1</strain>
    </source>
</reference>
<accession>A0A9P6HEA7</accession>
<feature type="compositionally biased region" description="Polar residues" evidence="1">
    <location>
        <begin position="188"/>
        <end position="205"/>
    </location>
</feature>
<organism evidence="2 3">
    <name type="scientific">Thelephora terrestris</name>
    <dbReference type="NCBI Taxonomy" id="56493"/>
    <lineage>
        <taxon>Eukaryota</taxon>
        <taxon>Fungi</taxon>
        <taxon>Dikarya</taxon>
        <taxon>Basidiomycota</taxon>
        <taxon>Agaricomycotina</taxon>
        <taxon>Agaricomycetes</taxon>
        <taxon>Thelephorales</taxon>
        <taxon>Thelephoraceae</taxon>
        <taxon>Thelephora</taxon>
    </lineage>
</organism>
<feature type="region of interest" description="Disordered" evidence="1">
    <location>
        <begin position="638"/>
        <end position="669"/>
    </location>
</feature>
<feature type="compositionally biased region" description="Low complexity" evidence="1">
    <location>
        <begin position="765"/>
        <end position="778"/>
    </location>
</feature>
<feature type="compositionally biased region" description="Polar residues" evidence="1">
    <location>
        <begin position="860"/>
        <end position="882"/>
    </location>
</feature>
<feature type="compositionally biased region" description="Polar residues" evidence="1">
    <location>
        <begin position="216"/>
        <end position="225"/>
    </location>
</feature>
<feature type="compositionally biased region" description="Basic and acidic residues" evidence="1">
    <location>
        <begin position="899"/>
        <end position="922"/>
    </location>
</feature>
<feature type="compositionally biased region" description="Basic and acidic residues" evidence="1">
    <location>
        <begin position="813"/>
        <end position="822"/>
    </location>
</feature>
<comment type="caution">
    <text evidence="2">The sequence shown here is derived from an EMBL/GenBank/DDBJ whole genome shotgun (WGS) entry which is preliminary data.</text>
</comment>
<name>A0A9P6HEA7_9AGAM</name>
<feature type="region of interest" description="Disordered" evidence="1">
    <location>
        <begin position="1"/>
        <end position="173"/>
    </location>
</feature>
<proteinExistence type="predicted"/>
<feature type="compositionally biased region" description="Pro residues" evidence="1">
    <location>
        <begin position="564"/>
        <end position="573"/>
    </location>
</feature>
<dbReference type="OrthoDB" id="3364707at2759"/>
<feature type="compositionally biased region" description="Polar residues" evidence="1">
    <location>
        <begin position="651"/>
        <end position="669"/>
    </location>
</feature>
<feature type="compositionally biased region" description="Low complexity" evidence="1">
    <location>
        <begin position="450"/>
        <end position="459"/>
    </location>
</feature>
<dbReference type="EMBL" id="WIUZ02000007">
    <property type="protein sequence ID" value="KAF9785147.1"/>
    <property type="molecule type" value="Genomic_DNA"/>
</dbReference>
<evidence type="ECO:0000313" key="3">
    <source>
        <dbReference type="Proteomes" id="UP000736335"/>
    </source>
</evidence>
<feature type="compositionally biased region" description="Polar residues" evidence="1">
    <location>
        <begin position="65"/>
        <end position="75"/>
    </location>
</feature>
<feature type="compositionally biased region" description="Polar residues" evidence="1">
    <location>
        <begin position="154"/>
        <end position="166"/>
    </location>
</feature>